<keyword evidence="2" id="KW-0812">Transmembrane</keyword>
<evidence type="ECO:0000256" key="2">
    <source>
        <dbReference type="SAM" id="Phobius"/>
    </source>
</evidence>
<sequence length="294" mass="32483">MAAESTFNYFVGGLALLSTLFSMLVYLNVYLPGPRMKAIDEILAETKNIYEKAATEGLLPPGMATEAQVQLQEFEHQADDLRAVTYQTLSPMDILHSLFGGHSSKIAGLSSDLMGLRRDLLTASQKERARRREALLHQQRMRNGTLHAAQQDHGPNDSEPTSRTITSGSADTTLPSSIRDSTPPYYSVFSIHPVMRWFPQISPRRKQPSSHPQGDVEQPSSLPDVEAHSRSSTLVEDPLPKDSFVRRPISFLGQWVRPGDVQLADDDPEARPGVSRASSIHASRMVDPEPLSSV</sequence>
<dbReference type="Proteomes" id="UP001063166">
    <property type="component" value="Unassembled WGS sequence"/>
</dbReference>
<feature type="transmembrane region" description="Helical" evidence="2">
    <location>
        <begin position="6"/>
        <end position="27"/>
    </location>
</feature>
<name>A0A9P3PEY8_LYOSH</name>
<evidence type="ECO:0000256" key="1">
    <source>
        <dbReference type="SAM" id="MobiDB-lite"/>
    </source>
</evidence>
<protein>
    <submittedName>
        <fullName evidence="3">Uncharacterized protein</fullName>
    </submittedName>
</protein>
<feature type="region of interest" description="Disordered" evidence="1">
    <location>
        <begin position="256"/>
        <end position="294"/>
    </location>
</feature>
<keyword evidence="2" id="KW-0472">Membrane</keyword>
<feature type="region of interest" description="Disordered" evidence="1">
    <location>
        <begin position="202"/>
        <end position="240"/>
    </location>
</feature>
<gene>
    <name evidence="3" type="ORF">LshimejAT787_0111280</name>
</gene>
<evidence type="ECO:0000313" key="3">
    <source>
        <dbReference type="EMBL" id="GLB34244.1"/>
    </source>
</evidence>
<keyword evidence="4" id="KW-1185">Reference proteome</keyword>
<comment type="caution">
    <text evidence="3">The sequence shown here is derived from an EMBL/GenBank/DDBJ whole genome shotgun (WGS) entry which is preliminary data.</text>
</comment>
<reference evidence="3" key="1">
    <citation type="submission" date="2022-07" db="EMBL/GenBank/DDBJ databases">
        <title>The genome of Lyophyllum shimeji provides insight into the initial evolution of ectomycorrhizal fungal genome.</title>
        <authorList>
            <person name="Kobayashi Y."/>
            <person name="Shibata T."/>
            <person name="Hirakawa H."/>
            <person name="Shigenobu S."/>
            <person name="Nishiyama T."/>
            <person name="Yamada A."/>
            <person name="Hasebe M."/>
            <person name="Kawaguchi M."/>
        </authorList>
    </citation>
    <scope>NUCLEOTIDE SEQUENCE</scope>
    <source>
        <strain evidence="3">AT787</strain>
    </source>
</reference>
<dbReference type="EMBL" id="BRPK01000001">
    <property type="protein sequence ID" value="GLB34244.1"/>
    <property type="molecule type" value="Genomic_DNA"/>
</dbReference>
<dbReference type="OrthoDB" id="3069610at2759"/>
<keyword evidence="2" id="KW-1133">Transmembrane helix</keyword>
<feature type="compositionally biased region" description="Polar residues" evidence="1">
    <location>
        <begin position="158"/>
        <end position="179"/>
    </location>
</feature>
<organism evidence="3 4">
    <name type="scientific">Lyophyllum shimeji</name>
    <name type="common">Hon-shimeji</name>
    <name type="synonym">Tricholoma shimeji</name>
    <dbReference type="NCBI Taxonomy" id="47721"/>
    <lineage>
        <taxon>Eukaryota</taxon>
        <taxon>Fungi</taxon>
        <taxon>Dikarya</taxon>
        <taxon>Basidiomycota</taxon>
        <taxon>Agaricomycotina</taxon>
        <taxon>Agaricomycetes</taxon>
        <taxon>Agaricomycetidae</taxon>
        <taxon>Agaricales</taxon>
        <taxon>Tricholomatineae</taxon>
        <taxon>Lyophyllaceae</taxon>
        <taxon>Lyophyllum</taxon>
    </lineage>
</organism>
<accession>A0A9P3PEY8</accession>
<proteinExistence type="predicted"/>
<dbReference type="AlphaFoldDB" id="A0A9P3PEY8"/>
<feature type="region of interest" description="Disordered" evidence="1">
    <location>
        <begin position="146"/>
        <end position="179"/>
    </location>
</feature>
<evidence type="ECO:0000313" key="4">
    <source>
        <dbReference type="Proteomes" id="UP001063166"/>
    </source>
</evidence>